<keyword evidence="4" id="KW-0812">Transmembrane</keyword>
<organism evidence="6">
    <name type="scientific">marine sediment metagenome</name>
    <dbReference type="NCBI Taxonomy" id="412755"/>
    <lineage>
        <taxon>unclassified sequences</taxon>
        <taxon>metagenomes</taxon>
        <taxon>ecological metagenomes</taxon>
    </lineage>
</organism>
<feature type="domain" description="Transketolase-like pyrimidine-binding" evidence="5">
    <location>
        <begin position="5"/>
        <end position="170"/>
    </location>
</feature>
<comment type="similarity">
    <text evidence="2">Belongs to the transketolase family.</text>
</comment>
<keyword evidence="3" id="KW-0786">Thiamine pyrophosphate</keyword>
<feature type="transmembrane region" description="Helical" evidence="4">
    <location>
        <begin position="62"/>
        <end position="84"/>
    </location>
</feature>
<accession>X1LTF2</accession>
<feature type="transmembrane region" description="Helical" evidence="4">
    <location>
        <begin position="192"/>
        <end position="217"/>
    </location>
</feature>
<protein>
    <recommendedName>
        <fullName evidence="5">Transketolase-like pyrimidine-binding domain-containing protein</fullName>
    </recommendedName>
</protein>
<evidence type="ECO:0000256" key="4">
    <source>
        <dbReference type="SAM" id="Phobius"/>
    </source>
</evidence>
<gene>
    <name evidence="6" type="ORF">S06H3_17238</name>
</gene>
<dbReference type="InterPro" id="IPR051157">
    <property type="entry name" value="PDH/Transketolase"/>
</dbReference>
<proteinExistence type="inferred from homology"/>
<evidence type="ECO:0000256" key="1">
    <source>
        <dbReference type="ARBA" id="ARBA00001964"/>
    </source>
</evidence>
<dbReference type="Pfam" id="PF02779">
    <property type="entry name" value="Transket_pyr"/>
    <property type="match status" value="1"/>
</dbReference>
<dbReference type="PANTHER" id="PTHR43825:SF1">
    <property type="entry name" value="TRANSKETOLASE-LIKE PYRIMIDINE-BINDING DOMAIN-CONTAINING PROTEIN"/>
    <property type="match status" value="1"/>
</dbReference>
<dbReference type="Gene3D" id="3.40.50.970">
    <property type="match status" value="1"/>
</dbReference>
<evidence type="ECO:0000256" key="3">
    <source>
        <dbReference type="ARBA" id="ARBA00023052"/>
    </source>
</evidence>
<comment type="cofactor">
    <cofactor evidence="1">
        <name>thiamine diphosphate</name>
        <dbReference type="ChEBI" id="CHEBI:58937"/>
    </cofactor>
</comment>
<dbReference type="EMBL" id="BARV01008601">
    <property type="protein sequence ID" value="GAI05685.1"/>
    <property type="molecule type" value="Genomic_DNA"/>
</dbReference>
<name>X1LTF2_9ZZZZ</name>
<dbReference type="InterPro" id="IPR005475">
    <property type="entry name" value="Transketolase-like_Pyr-bd"/>
</dbReference>
<dbReference type="SUPFAM" id="SSF52518">
    <property type="entry name" value="Thiamin diphosphate-binding fold (THDP-binding)"/>
    <property type="match status" value="1"/>
</dbReference>
<dbReference type="SMART" id="SM00861">
    <property type="entry name" value="Transket_pyr"/>
    <property type="match status" value="1"/>
</dbReference>
<evidence type="ECO:0000256" key="2">
    <source>
        <dbReference type="ARBA" id="ARBA00007131"/>
    </source>
</evidence>
<dbReference type="AlphaFoldDB" id="X1LTF2"/>
<evidence type="ECO:0000313" key="6">
    <source>
        <dbReference type="EMBL" id="GAI05685.1"/>
    </source>
</evidence>
<dbReference type="PANTHER" id="PTHR43825">
    <property type="entry name" value="PYRUVATE DEHYDROGENASE E1 COMPONENT"/>
    <property type="match status" value="1"/>
</dbReference>
<reference evidence="6" key="1">
    <citation type="journal article" date="2014" name="Front. Microbiol.">
        <title>High frequency of phylogenetically diverse reductive dehalogenase-homologous genes in deep subseafloor sedimentary metagenomes.</title>
        <authorList>
            <person name="Kawai M."/>
            <person name="Futagami T."/>
            <person name="Toyoda A."/>
            <person name="Takaki Y."/>
            <person name="Nishi S."/>
            <person name="Hori S."/>
            <person name="Arai W."/>
            <person name="Tsubouchi T."/>
            <person name="Morono Y."/>
            <person name="Uchiyama I."/>
            <person name="Ito T."/>
            <person name="Fujiyama A."/>
            <person name="Inagaki F."/>
            <person name="Takami H."/>
        </authorList>
    </citation>
    <scope>NUCLEOTIDE SEQUENCE</scope>
    <source>
        <strain evidence="6">Expedition CK06-06</strain>
    </source>
</reference>
<comment type="caution">
    <text evidence="6">The sequence shown here is derived from an EMBL/GenBank/DDBJ whole genome shotgun (WGS) entry which is preliminary data.</text>
</comment>
<dbReference type="InterPro" id="IPR029061">
    <property type="entry name" value="THDP-binding"/>
</dbReference>
<dbReference type="CDD" id="cd07033">
    <property type="entry name" value="TPP_PYR_DXS_TK_like"/>
    <property type="match status" value="1"/>
</dbReference>
<keyword evidence="4" id="KW-0472">Membrane</keyword>
<feature type="non-terminal residue" evidence="6">
    <location>
        <position position="224"/>
    </location>
</feature>
<keyword evidence="4" id="KW-1133">Transmembrane helix</keyword>
<sequence>MNKKIAIRDAFGEALVDLGYKNNKVVVLDADVSHSTKTIKFGEKFPDRFFNIGVAEANMMNIAAGFATCGFIPFVSTFSFLACLRAGEQIRTSVAYPKLNVKIAAGYGGLSDSYDGTTHQSVCDIAIARSIPNMTVIVVADAQEAKIAVPAIAKYEGPVFFRLSRAEVPIIFNEDHRFEIGKGNLLKEGSDVTLAALISIFLSRGLIVCISITLAFIPSFSNRP</sequence>
<dbReference type="FunFam" id="3.40.50.970:FF:000129">
    <property type="entry name" value="Transketolase"/>
    <property type="match status" value="1"/>
</dbReference>
<evidence type="ECO:0000259" key="5">
    <source>
        <dbReference type="SMART" id="SM00861"/>
    </source>
</evidence>